<dbReference type="Gene3D" id="1.10.510.10">
    <property type="entry name" value="Transferase(Phosphotransferase) domain 1"/>
    <property type="match status" value="1"/>
</dbReference>
<feature type="region of interest" description="Disordered" evidence="1">
    <location>
        <begin position="56"/>
        <end position="157"/>
    </location>
</feature>
<dbReference type="InterPro" id="IPR000719">
    <property type="entry name" value="Prot_kinase_dom"/>
</dbReference>
<dbReference type="SMART" id="SM00220">
    <property type="entry name" value="S_TKc"/>
    <property type="match status" value="1"/>
</dbReference>
<evidence type="ECO:0000313" key="5">
    <source>
        <dbReference type="Proteomes" id="UP000002296"/>
    </source>
</evidence>
<evidence type="ECO:0000259" key="3">
    <source>
        <dbReference type="PROSITE" id="PS50011"/>
    </source>
</evidence>
<dbReference type="EMBL" id="AAHK01000246">
    <property type="protein sequence ID" value="EAN94884.1"/>
    <property type="molecule type" value="Genomic_DNA"/>
</dbReference>
<dbReference type="PROSITE" id="PS50011">
    <property type="entry name" value="PROTEIN_KINASE_DOM"/>
    <property type="match status" value="1"/>
</dbReference>
<gene>
    <name evidence="4" type="ORF">Tc00.1047053511821.40</name>
</gene>
<feature type="compositionally biased region" description="Basic and acidic residues" evidence="1">
    <location>
        <begin position="609"/>
        <end position="624"/>
    </location>
</feature>
<dbReference type="eggNOG" id="KOG0585">
    <property type="taxonomic scope" value="Eukaryota"/>
</dbReference>
<name>Q4DQU3_TRYCC</name>
<dbReference type="Pfam" id="PF00069">
    <property type="entry name" value="Pkinase"/>
    <property type="match status" value="1"/>
</dbReference>
<protein>
    <recommendedName>
        <fullName evidence="3">Protein kinase domain-containing protein</fullName>
    </recommendedName>
</protein>
<dbReference type="InterPro" id="IPR011009">
    <property type="entry name" value="Kinase-like_dom_sf"/>
</dbReference>
<reference evidence="4 5" key="1">
    <citation type="journal article" date="2005" name="Science">
        <title>The genome sequence of Trypanosoma cruzi, etiologic agent of Chagas disease.</title>
        <authorList>
            <person name="El-Sayed N.M."/>
            <person name="Myler P.J."/>
            <person name="Bartholomeu D.C."/>
            <person name="Nilsson D."/>
            <person name="Aggarwal G."/>
            <person name="Tran A.N."/>
            <person name="Ghedin E."/>
            <person name="Worthey E.A."/>
            <person name="Delcher A.L."/>
            <person name="Blandin G."/>
            <person name="Westenberger S.J."/>
            <person name="Caler E."/>
            <person name="Cerqueira G.C."/>
            <person name="Branche C."/>
            <person name="Haas B."/>
            <person name="Anupama A."/>
            <person name="Arner E."/>
            <person name="Aslund L."/>
            <person name="Attipoe P."/>
            <person name="Bontempi E."/>
            <person name="Bringaud F."/>
            <person name="Burton P."/>
            <person name="Cadag E."/>
            <person name="Campbell D.A."/>
            <person name="Carrington M."/>
            <person name="Crabtree J."/>
            <person name="Darban H."/>
            <person name="da Silveira J.F."/>
            <person name="de Jong P."/>
            <person name="Edwards K."/>
            <person name="Englund P.T."/>
            <person name="Fazelina G."/>
            <person name="Feldblyum T."/>
            <person name="Ferella M."/>
            <person name="Frasch A.C."/>
            <person name="Gull K."/>
            <person name="Horn D."/>
            <person name="Hou L."/>
            <person name="Huang Y."/>
            <person name="Kindlund E."/>
            <person name="Klingbeil M."/>
            <person name="Kluge S."/>
            <person name="Koo H."/>
            <person name="Lacerda D."/>
            <person name="Levin M.J."/>
            <person name="Lorenzi H."/>
            <person name="Louie T."/>
            <person name="Machado C.R."/>
            <person name="McCulloch R."/>
            <person name="McKenna A."/>
            <person name="Mizuno Y."/>
            <person name="Mottram J.C."/>
            <person name="Nelson S."/>
            <person name="Ochaya S."/>
            <person name="Osoegawa K."/>
            <person name="Pai G."/>
            <person name="Parsons M."/>
            <person name="Pentony M."/>
            <person name="Pettersson U."/>
            <person name="Pop M."/>
            <person name="Ramirez J.L."/>
            <person name="Rinta J."/>
            <person name="Robertson L."/>
            <person name="Salzberg S.L."/>
            <person name="Sanchez D.O."/>
            <person name="Seyler A."/>
            <person name="Sharma R."/>
            <person name="Shetty J."/>
            <person name="Simpson A.J."/>
            <person name="Sisk E."/>
            <person name="Tammi M.T."/>
            <person name="Tarleton R."/>
            <person name="Teixeira S."/>
            <person name="Van Aken S."/>
            <person name="Vogt C."/>
            <person name="Ward P.N."/>
            <person name="Wickstead B."/>
            <person name="Wortman J."/>
            <person name="White O."/>
            <person name="Fraser C.M."/>
            <person name="Stuart K.D."/>
            <person name="Andersson B."/>
        </authorList>
    </citation>
    <scope>NUCLEOTIDE SEQUENCE [LARGE SCALE GENOMIC DNA]</scope>
    <source>
        <strain evidence="4 5">CL Brener</strain>
    </source>
</reference>
<dbReference type="InParanoid" id="Q4DQU3"/>
<dbReference type="STRING" id="353153.Q4DQU3"/>
<organism evidence="4 5">
    <name type="scientific">Trypanosoma cruzi (strain CL Brener)</name>
    <dbReference type="NCBI Taxonomy" id="353153"/>
    <lineage>
        <taxon>Eukaryota</taxon>
        <taxon>Discoba</taxon>
        <taxon>Euglenozoa</taxon>
        <taxon>Kinetoplastea</taxon>
        <taxon>Metakinetoplastina</taxon>
        <taxon>Trypanosomatida</taxon>
        <taxon>Trypanosomatidae</taxon>
        <taxon>Trypanosoma</taxon>
        <taxon>Schizotrypanum</taxon>
    </lineage>
</organism>
<dbReference type="SUPFAM" id="SSF56112">
    <property type="entry name" value="Protein kinase-like (PK-like)"/>
    <property type="match status" value="1"/>
</dbReference>
<evidence type="ECO:0000256" key="1">
    <source>
        <dbReference type="SAM" id="MobiDB-lite"/>
    </source>
</evidence>
<dbReference type="AlphaFoldDB" id="Q4DQU3"/>
<dbReference type="Proteomes" id="UP000002296">
    <property type="component" value="Unassembled WGS sequence"/>
</dbReference>
<dbReference type="SMR" id="Q4DQU3"/>
<keyword evidence="5" id="KW-1185">Reference proteome</keyword>
<feature type="transmembrane region" description="Helical" evidence="2">
    <location>
        <begin position="24"/>
        <end position="49"/>
    </location>
</feature>
<dbReference type="KEGG" id="tcr:511821.40"/>
<dbReference type="InterPro" id="IPR051681">
    <property type="entry name" value="Ser/Thr_Kinases-Pseudokinases"/>
</dbReference>
<sequence length="624" mass="69447">MCMDMKRRRCAGGKFVEIKNKSGFTFYTLFSTFYLFFLLGVVFYIYIYFSFPSTRTGRGMSGTSDEEEDAERSPPIRPITMTPLHSDLWPTVPRSARRTLFGDTESSSSSSSGGGGGGVTRPIMAVVDTDNSTVDLSEPSPPHVEAEGAEEEAEVETHRRVPWGASDDGKRVPSTAATMSQWEQRYKTLLPLNWGRQLEVIVMLARDTVDGCLVTTRRYRYCCETDASPAEFLESGDKSCIPFTAAWKRRIYGLLSLRHANVSPVTDVLIDEERQELLLVHPYVDGMQPLVSALQRHPHMIHRELTPSMLMRILQEVVDGLLFLHQHGVVHGALSPWTVLLDAEGHASVTGFAVSEVRPCPRGVVPAGGATHPFYIAPEAKHPSFRWRHVTVAGDAFAVGALTFAMTWERQDAVYVALRHSMVGVMHGDPKQRMSLHELALLVSELASQNTLNETASRELGGRRLSASTAGDPALLPRGNEHRSPSLPSAASVVGILQRDPSPVLYRVTGLEKWKRTTNTTAATERRITQRKRSHHSPARQVLHRWRVVSTAVLFCVIVVRMSRERRQALAARLFAPARKLQLKKLRFTHSNASPFASVLSTPRPRKPTTVEKRRSARGGSKDK</sequence>
<dbReference type="GO" id="GO:0005524">
    <property type="term" value="F:ATP binding"/>
    <property type="evidence" value="ECO:0007669"/>
    <property type="project" value="InterPro"/>
</dbReference>
<dbReference type="GO" id="GO:0004674">
    <property type="term" value="F:protein serine/threonine kinase activity"/>
    <property type="evidence" value="ECO:0007669"/>
    <property type="project" value="TreeGrafter"/>
</dbReference>
<feature type="region of interest" description="Disordered" evidence="1">
    <location>
        <begin position="596"/>
        <end position="624"/>
    </location>
</feature>
<keyword evidence="2" id="KW-0812">Transmembrane</keyword>
<evidence type="ECO:0000256" key="2">
    <source>
        <dbReference type="SAM" id="Phobius"/>
    </source>
</evidence>
<keyword evidence="2" id="KW-1133">Transmembrane helix</keyword>
<feature type="domain" description="Protein kinase" evidence="3">
    <location>
        <begin position="186"/>
        <end position="475"/>
    </location>
</feature>
<evidence type="ECO:0000313" key="4">
    <source>
        <dbReference type="EMBL" id="EAN94884.1"/>
    </source>
</evidence>
<keyword evidence="2" id="KW-0472">Membrane</keyword>
<dbReference type="PaxDb" id="353153-Q4DQU3"/>
<proteinExistence type="predicted"/>
<dbReference type="PANTHER" id="PTHR44329">
    <property type="entry name" value="SERINE/THREONINE-PROTEIN KINASE TNNI3K-RELATED"/>
    <property type="match status" value="1"/>
</dbReference>
<dbReference type="RefSeq" id="XP_816735.1">
    <property type="nucleotide sequence ID" value="XM_811642.1"/>
</dbReference>
<comment type="caution">
    <text evidence="4">The sequence shown here is derived from an EMBL/GenBank/DDBJ whole genome shotgun (WGS) entry which is preliminary data.</text>
</comment>
<dbReference type="GeneID" id="3548685"/>
<feature type="region of interest" description="Disordered" evidence="1">
    <location>
        <begin position="457"/>
        <end position="487"/>
    </location>
</feature>
<accession>Q4DQU3</accession>